<feature type="domain" description="Deoxyribonuclease NucA/NucB" evidence="2">
    <location>
        <begin position="378"/>
        <end position="462"/>
    </location>
</feature>
<organism evidence="3 4">
    <name type="scientific">Melghirimyces thermohalophilus</name>
    <dbReference type="NCBI Taxonomy" id="1236220"/>
    <lineage>
        <taxon>Bacteria</taxon>
        <taxon>Bacillati</taxon>
        <taxon>Bacillota</taxon>
        <taxon>Bacilli</taxon>
        <taxon>Bacillales</taxon>
        <taxon>Thermoactinomycetaceae</taxon>
        <taxon>Melghirimyces</taxon>
    </lineage>
</organism>
<reference evidence="3 4" key="1">
    <citation type="submission" date="2016-10" db="EMBL/GenBank/DDBJ databases">
        <authorList>
            <person name="de Groot N.N."/>
        </authorList>
    </citation>
    <scope>NUCLEOTIDE SEQUENCE [LARGE SCALE GENOMIC DNA]</scope>
    <source>
        <strain evidence="3 4">DSM 45514</strain>
    </source>
</reference>
<dbReference type="Pfam" id="PF14040">
    <property type="entry name" value="DNase_NucA_NucB"/>
    <property type="match status" value="1"/>
</dbReference>
<dbReference type="STRING" id="1236220.SAMN04488112_10187"/>
<sequence>MKKGFRWFRVILTMAITLSLVISPTLEAKPKSTPKENGWFVMLPGDEQEAAKLQKQLENGATPADLNLPSGKVEKRSFQSLDKLQQEDAQTKETYAVKVDPPVKVANRWVPPKFEYDYISKDECIRQAKSNRDKGWIKNHFAWCRSKIVSYGWQRYRFPLPIPITYGIQYRITEIGYGTNSQDKDKKEREVFFDYYIDDIYTTHPFLNGAKLKVDIDCQALVQPEDCKEKGGPIERTIAQWKSNNYGSKTLYSTPPPKSDFNPEQKGYMEFYTHQVMNPPQNLPTRTLDSPKQKVRWDSADYMMVIHPNQRFYNAGIFSDVRPVIHFSKSAPHVMREQAQHIEDALKRPETTYPYPGPGKIIPGGTYEAPLSRLRDKSAIKRNRGKSQRTCKRLHRDGVLPKPANSECDEFPFASTWQGASTGGVGKYSVRYISKDSNQAGGAWIAAWYAYDRILGRDLFNVKVVP</sequence>
<dbReference type="RefSeq" id="WP_091565341.1">
    <property type="nucleotide sequence ID" value="NZ_FMZA01000001.1"/>
</dbReference>
<keyword evidence="4" id="KW-1185">Reference proteome</keyword>
<feature type="chain" id="PRO_5039507644" evidence="1">
    <location>
        <begin position="29"/>
        <end position="466"/>
    </location>
</feature>
<name>A0A1G6HM97_9BACL</name>
<evidence type="ECO:0000313" key="3">
    <source>
        <dbReference type="EMBL" id="SDB95427.1"/>
    </source>
</evidence>
<accession>A0A1G6HM97</accession>
<evidence type="ECO:0000256" key="1">
    <source>
        <dbReference type="SAM" id="SignalP"/>
    </source>
</evidence>
<dbReference type="Proteomes" id="UP000199387">
    <property type="component" value="Unassembled WGS sequence"/>
</dbReference>
<dbReference type="OrthoDB" id="2751008at2"/>
<protein>
    <submittedName>
        <fullName evidence="3">Deoxyribonuclease NucA/NucB</fullName>
    </submittedName>
</protein>
<proteinExistence type="predicted"/>
<dbReference type="InterPro" id="IPR029476">
    <property type="entry name" value="DNase_NucA_NucB"/>
</dbReference>
<dbReference type="AlphaFoldDB" id="A0A1G6HM97"/>
<evidence type="ECO:0000313" key="4">
    <source>
        <dbReference type="Proteomes" id="UP000199387"/>
    </source>
</evidence>
<keyword evidence="1" id="KW-0732">Signal</keyword>
<gene>
    <name evidence="3" type="ORF">SAMN04488112_10187</name>
</gene>
<evidence type="ECO:0000259" key="2">
    <source>
        <dbReference type="Pfam" id="PF14040"/>
    </source>
</evidence>
<dbReference type="EMBL" id="FMZA01000001">
    <property type="protein sequence ID" value="SDB95427.1"/>
    <property type="molecule type" value="Genomic_DNA"/>
</dbReference>
<feature type="signal peptide" evidence="1">
    <location>
        <begin position="1"/>
        <end position="28"/>
    </location>
</feature>